<dbReference type="Proteomes" id="UP001295794">
    <property type="component" value="Unassembled WGS sequence"/>
</dbReference>
<gene>
    <name evidence="1" type="ORF">MYCIT1_LOCUS36456</name>
</gene>
<evidence type="ECO:0000313" key="1">
    <source>
        <dbReference type="EMBL" id="CAK5283712.1"/>
    </source>
</evidence>
<sequence length="281" mass="30944">MTLSDPRYEHWGDSTGATDVSRHCMVSLLLHAQLRSAGASLPLDMKFTLFTGALCALLAFAGPVTADKRDNQLPARVPYIFPPPGTNAVRVLSVVAGLLRLTIASQIADKMRSFRAGGVLLDLDGALLNNPLVANTWTDFFQVVRRNLTIPGNIRELPILRTAVANTATYQWLQHEPVARSENMTTDQLLFVRFAPQKTFSWNDGRRTGLSDAQLASMAFSDWMADNVRIPDKVYNAVKSHFNTSQIMEITITAGSYALVSRLTVGLELDSDEDVELPVPQ</sequence>
<organism evidence="1 2">
    <name type="scientific">Mycena citricolor</name>
    <dbReference type="NCBI Taxonomy" id="2018698"/>
    <lineage>
        <taxon>Eukaryota</taxon>
        <taxon>Fungi</taxon>
        <taxon>Dikarya</taxon>
        <taxon>Basidiomycota</taxon>
        <taxon>Agaricomycotina</taxon>
        <taxon>Agaricomycetes</taxon>
        <taxon>Agaricomycetidae</taxon>
        <taxon>Agaricales</taxon>
        <taxon>Marasmiineae</taxon>
        <taxon>Mycenaceae</taxon>
        <taxon>Mycena</taxon>
    </lineage>
</organism>
<reference evidence="1" key="1">
    <citation type="submission" date="2023-11" db="EMBL/GenBank/DDBJ databases">
        <authorList>
            <person name="De Vega J J."/>
            <person name="De Vega J J."/>
        </authorList>
    </citation>
    <scope>NUCLEOTIDE SEQUENCE</scope>
</reference>
<proteinExistence type="predicted"/>
<evidence type="ECO:0000313" key="2">
    <source>
        <dbReference type="Proteomes" id="UP001295794"/>
    </source>
</evidence>
<dbReference type="SUPFAM" id="SSF69118">
    <property type="entry name" value="AhpD-like"/>
    <property type="match status" value="1"/>
</dbReference>
<dbReference type="AlphaFoldDB" id="A0AAD2I0E4"/>
<dbReference type="InterPro" id="IPR029032">
    <property type="entry name" value="AhpD-like"/>
</dbReference>
<dbReference type="EMBL" id="CAVNYO010000472">
    <property type="protein sequence ID" value="CAK5283712.1"/>
    <property type="molecule type" value="Genomic_DNA"/>
</dbReference>
<keyword evidence="2" id="KW-1185">Reference proteome</keyword>
<dbReference type="Gene3D" id="1.20.1290.10">
    <property type="entry name" value="AhpD-like"/>
    <property type="match status" value="1"/>
</dbReference>
<dbReference type="PANTHER" id="PTHR34846">
    <property type="entry name" value="4-CARBOXYMUCONOLACTONE DECARBOXYLASE FAMILY PROTEIN (AFU_ORTHOLOGUE AFUA_6G11590)"/>
    <property type="match status" value="1"/>
</dbReference>
<dbReference type="PANTHER" id="PTHR34846:SF11">
    <property type="entry name" value="4-CARBOXYMUCONOLACTONE DECARBOXYLASE FAMILY PROTEIN (AFU_ORTHOLOGUE AFUA_6G11590)"/>
    <property type="match status" value="1"/>
</dbReference>
<name>A0AAD2I0E4_9AGAR</name>
<accession>A0AAD2I0E4</accession>
<protein>
    <submittedName>
        <fullName evidence="1">Uncharacterized protein</fullName>
    </submittedName>
</protein>
<comment type="caution">
    <text evidence="1">The sequence shown here is derived from an EMBL/GenBank/DDBJ whole genome shotgun (WGS) entry which is preliminary data.</text>
</comment>